<dbReference type="HAMAP" id="MF_00120">
    <property type="entry name" value="GatA"/>
    <property type="match status" value="1"/>
</dbReference>
<comment type="function">
    <text evidence="7">Allows the formation of correctly charged Gln-tRNA(Gln) through the transamidation of misacylated Glu-tRNA(Gln) in the mitochondria. The reaction takes place in the presence of glutamine and ATP through an activated gamma-phospho-Glu-tRNA(Gln).</text>
</comment>
<keyword evidence="2 7" id="KW-0436">Ligase</keyword>
<dbReference type="GO" id="GO:0050567">
    <property type="term" value="F:glutaminyl-tRNA synthase (glutamine-hydrolyzing) activity"/>
    <property type="evidence" value="ECO:0007669"/>
    <property type="project" value="UniProtKB-UniRule"/>
</dbReference>
<comment type="similarity">
    <text evidence="1 7">Belongs to the amidase family. GatA subfamily.</text>
</comment>
<feature type="active site" description="Acyl-ester intermediate" evidence="7">
    <location>
        <position position="179"/>
    </location>
</feature>
<dbReference type="SUPFAM" id="SSF75304">
    <property type="entry name" value="Amidase signature (AS) enzymes"/>
    <property type="match status" value="1"/>
</dbReference>
<dbReference type="GO" id="GO:0030956">
    <property type="term" value="C:glutamyl-tRNA(Gln) amidotransferase complex"/>
    <property type="evidence" value="ECO:0007669"/>
    <property type="project" value="UniProtKB-UniRule"/>
</dbReference>
<comment type="subunit">
    <text evidence="7">Subunit of the heterotrimeric GatCAB amidotransferase (AdT) complex, composed of A, B and C subunits.</text>
</comment>
<comment type="caution">
    <text evidence="10">The sequence shown here is derived from an EMBL/GenBank/DDBJ whole genome shotgun (WGS) entry which is preliminary data.</text>
</comment>
<keyword evidence="3 7" id="KW-0547">Nucleotide-binding</keyword>
<dbReference type="GO" id="GO:0005524">
    <property type="term" value="F:ATP binding"/>
    <property type="evidence" value="ECO:0007669"/>
    <property type="project" value="UniProtKB-KW"/>
</dbReference>
<evidence type="ECO:0000259" key="9">
    <source>
        <dbReference type="Pfam" id="PF01425"/>
    </source>
</evidence>
<gene>
    <name evidence="10" type="ORF">PNOK_0499700</name>
</gene>
<dbReference type="InParanoid" id="A0A286UKC3"/>
<dbReference type="InterPro" id="IPR036928">
    <property type="entry name" value="AS_sf"/>
</dbReference>
<evidence type="ECO:0000256" key="4">
    <source>
        <dbReference type="ARBA" id="ARBA00022840"/>
    </source>
</evidence>
<dbReference type="PANTHER" id="PTHR11895">
    <property type="entry name" value="TRANSAMIDASE"/>
    <property type="match status" value="1"/>
</dbReference>
<evidence type="ECO:0000256" key="7">
    <source>
        <dbReference type="HAMAP-Rule" id="MF_03150"/>
    </source>
</evidence>
<feature type="active site" description="Charge relay system" evidence="7">
    <location>
        <position position="69"/>
    </location>
</feature>
<reference evidence="10 11" key="1">
    <citation type="journal article" date="2017" name="Mol. Ecol.">
        <title>Comparative and population genomic landscape of Phellinus noxius: A hypervariable fungus causing root rot in trees.</title>
        <authorList>
            <person name="Chung C.L."/>
            <person name="Lee T.J."/>
            <person name="Akiba M."/>
            <person name="Lee H.H."/>
            <person name="Kuo T.H."/>
            <person name="Liu D."/>
            <person name="Ke H.M."/>
            <person name="Yokoi T."/>
            <person name="Roa M.B."/>
            <person name="Lu M.J."/>
            <person name="Chang Y.Y."/>
            <person name="Ann P.J."/>
            <person name="Tsai J.N."/>
            <person name="Chen C.Y."/>
            <person name="Tzean S.S."/>
            <person name="Ota Y."/>
            <person name="Hattori T."/>
            <person name="Sahashi N."/>
            <person name="Liou R.F."/>
            <person name="Kikuchi T."/>
            <person name="Tsai I.J."/>
        </authorList>
    </citation>
    <scope>NUCLEOTIDE SEQUENCE [LARGE SCALE GENOMIC DNA]</scope>
    <source>
        <strain evidence="10 11">FFPRI411160</strain>
    </source>
</reference>
<dbReference type="PANTHER" id="PTHR11895:SF7">
    <property type="entry name" value="GLUTAMYL-TRNA(GLN) AMIDOTRANSFERASE SUBUNIT A, MITOCHONDRIAL"/>
    <property type="match status" value="1"/>
</dbReference>
<dbReference type="Pfam" id="PF01425">
    <property type="entry name" value="Amidase"/>
    <property type="match status" value="1"/>
</dbReference>
<keyword evidence="4 7" id="KW-0067">ATP-binding</keyword>
<dbReference type="InterPro" id="IPR000120">
    <property type="entry name" value="Amidase"/>
</dbReference>
<feature type="active site" description="Charge relay system" evidence="7">
    <location>
        <position position="155"/>
    </location>
</feature>
<dbReference type="OrthoDB" id="421993at2759"/>
<name>A0A286UKC3_9AGAM</name>
<dbReference type="Gene3D" id="3.90.1300.10">
    <property type="entry name" value="Amidase signature (AS) domain"/>
    <property type="match status" value="1"/>
</dbReference>
<dbReference type="GO" id="GO:0032543">
    <property type="term" value="P:mitochondrial translation"/>
    <property type="evidence" value="ECO:0007669"/>
    <property type="project" value="UniProtKB-UniRule"/>
</dbReference>
<dbReference type="GO" id="GO:0005739">
    <property type="term" value="C:mitochondrion"/>
    <property type="evidence" value="ECO:0007669"/>
    <property type="project" value="UniProtKB-SubCell"/>
</dbReference>
<evidence type="ECO:0000256" key="3">
    <source>
        <dbReference type="ARBA" id="ARBA00022741"/>
    </source>
</evidence>
<evidence type="ECO:0000256" key="2">
    <source>
        <dbReference type="ARBA" id="ARBA00022598"/>
    </source>
</evidence>
<dbReference type="PROSITE" id="PS00571">
    <property type="entry name" value="AMIDASES"/>
    <property type="match status" value="1"/>
</dbReference>
<proteinExistence type="inferred from homology"/>
<comment type="catalytic activity">
    <reaction evidence="6 7">
        <text>L-glutamyl-tRNA(Gln) + L-glutamine + ATP + H2O = L-glutaminyl-tRNA(Gln) + L-glutamate + ADP + phosphate + H(+)</text>
        <dbReference type="Rhea" id="RHEA:17521"/>
        <dbReference type="Rhea" id="RHEA-COMP:9681"/>
        <dbReference type="Rhea" id="RHEA-COMP:9684"/>
        <dbReference type="ChEBI" id="CHEBI:15377"/>
        <dbReference type="ChEBI" id="CHEBI:15378"/>
        <dbReference type="ChEBI" id="CHEBI:29985"/>
        <dbReference type="ChEBI" id="CHEBI:30616"/>
        <dbReference type="ChEBI" id="CHEBI:43474"/>
        <dbReference type="ChEBI" id="CHEBI:58359"/>
        <dbReference type="ChEBI" id="CHEBI:78520"/>
        <dbReference type="ChEBI" id="CHEBI:78521"/>
        <dbReference type="ChEBI" id="CHEBI:456216"/>
        <dbReference type="EC" id="6.3.5.7"/>
    </reaction>
</comment>
<keyword evidence="7" id="KW-0496">Mitochondrion</keyword>
<feature type="domain" description="Amidase" evidence="9">
    <location>
        <begin position="52"/>
        <end position="497"/>
    </location>
</feature>
<protein>
    <recommendedName>
        <fullName evidence="7">Glutamyl-tRNA(Gln) amidotransferase subunit A, mitochondrial</fullName>
        <shortName evidence="7">Glu-AdT subunit A</shortName>
        <ecNumber evidence="7">6.3.5.7</ecNumber>
    </recommendedName>
</protein>
<evidence type="ECO:0000313" key="10">
    <source>
        <dbReference type="EMBL" id="PAV20063.1"/>
    </source>
</evidence>
<dbReference type="InterPro" id="IPR020556">
    <property type="entry name" value="Amidase_CS"/>
</dbReference>
<dbReference type="GO" id="GO:0070681">
    <property type="term" value="P:glutaminyl-tRNAGln biosynthesis via transamidation"/>
    <property type="evidence" value="ECO:0007669"/>
    <property type="project" value="UniProtKB-UniRule"/>
</dbReference>
<sequence length="513" mass="55059">MRHGKHLQDFRKFLRSSYFPGLKRNASSHLCSAPKAPQDWTNAFVSQDDTVEGNSNATGPLTNLSIAIKDNICTKQYKTTCSSAFLQEFSSPYDATVVELLRSSGARIVGKTNCDEFGMGSFNVHSVHGPVINPYSHKTGSKPPSENEWRSAGGSSGGSAAAVASGACHAALGTDTGGSIRLPASYCGVTGLKPSYGLISRWGVVSYADSLDCVGILARGVKDINPIFKTLSVYDSKDPTSAHDDVRKKAADIASTSFPLERSLDGLVVGIPQEYFPEELNQSSIAPLRKLVTELRSAGAKVVSVTLPSTPYALSAYYVIASAEASSNLARYSGIHYGLRIETPEGADKKKVSNVYSHTRSKGFGHEVQKRILLGTYALTADAFDNYFLQAQRVRNLVKDDFNRVFKSPNPLTSSQGEVDPHHKVDVLLHPSAVGIAPLLSEVAQMNALEAYVQDVLTVPASLAGLPALSVPIGTNKDGWPLGASIVGQWGQDEFVLRVGEFIEKLVDFKASN</sequence>
<dbReference type="InterPro" id="IPR023631">
    <property type="entry name" value="Amidase_dom"/>
</dbReference>
<dbReference type="EC" id="6.3.5.7" evidence="7"/>
<evidence type="ECO:0000256" key="8">
    <source>
        <dbReference type="SAM" id="MobiDB-lite"/>
    </source>
</evidence>
<dbReference type="Proteomes" id="UP000217199">
    <property type="component" value="Unassembled WGS sequence"/>
</dbReference>
<evidence type="ECO:0000256" key="5">
    <source>
        <dbReference type="ARBA" id="ARBA00022917"/>
    </source>
</evidence>
<dbReference type="InterPro" id="IPR004412">
    <property type="entry name" value="GatA"/>
</dbReference>
<evidence type="ECO:0000256" key="1">
    <source>
        <dbReference type="ARBA" id="ARBA00008069"/>
    </source>
</evidence>
<keyword evidence="11" id="KW-1185">Reference proteome</keyword>
<dbReference type="AlphaFoldDB" id="A0A286UKC3"/>
<evidence type="ECO:0000313" key="11">
    <source>
        <dbReference type="Proteomes" id="UP000217199"/>
    </source>
</evidence>
<evidence type="ECO:0000256" key="6">
    <source>
        <dbReference type="ARBA" id="ARBA00047407"/>
    </source>
</evidence>
<organism evidence="10 11">
    <name type="scientific">Pyrrhoderma noxium</name>
    <dbReference type="NCBI Taxonomy" id="2282107"/>
    <lineage>
        <taxon>Eukaryota</taxon>
        <taxon>Fungi</taxon>
        <taxon>Dikarya</taxon>
        <taxon>Basidiomycota</taxon>
        <taxon>Agaricomycotina</taxon>
        <taxon>Agaricomycetes</taxon>
        <taxon>Hymenochaetales</taxon>
        <taxon>Hymenochaetaceae</taxon>
        <taxon>Pyrrhoderma</taxon>
    </lineage>
</organism>
<feature type="region of interest" description="Disordered" evidence="8">
    <location>
        <begin position="134"/>
        <end position="156"/>
    </location>
</feature>
<dbReference type="EMBL" id="NBII01000004">
    <property type="protein sequence ID" value="PAV20063.1"/>
    <property type="molecule type" value="Genomic_DNA"/>
</dbReference>
<accession>A0A286UKC3</accession>
<comment type="subcellular location">
    <subcellularLocation>
        <location evidence="7">Mitochondrion</location>
    </subcellularLocation>
</comment>
<dbReference type="STRING" id="2282107.A0A286UKC3"/>
<keyword evidence="5 7" id="KW-0648">Protein biosynthesis</keyword>
<dbReference type="FunCoup" id="A0A286UKC3">
    <property type="interactions" value="171"/>
</dbReference>